<feature type="transmembrane region" description="Helical" evidence="1">
    <location>
        <begin position="9"/>
        <end position="26"/>
    </location>
</feature>
<dbReference type="PANTHER" id="PTHR37804:SF1">
    <property type="entry name" value="CDAA REGULATORY PROTEIN CDAR"/>
    <property type="match status" value="1"/>
</dbReference>
<evidence type="ECO:0000313" key="2">
    <source>
        <dbReference type="EMBL" id="SMC27079.1"/>
    </source>
</evidence>
<reference evidence="2 3" key="1">
    <citation type="submission" date="2017-04" db="EMBL/GenBank/DDBJ databases">
        <authorList>
            <person name="Afonso C.L."/>
            <person name="Miller P.J."/>
            <person name="Scott M.A."/>
            <person name="Spackman E."/>
            <person name="Goraichik I."/>
            <person name="Dimitrov K.M."/>
            <person name="Suarez D.L."/>
            <person name="Swayne D.E."/>
        </authorList>
    </citation>
    <scope>NUCLEOTIDE SEQUENCE [LARGE SCALE GENOMIC DNA]</scope>
    <source>
        <strain evidence="2 3">DSM 12555</strain>
    </source>
</reference>
<dbReference type="Pfam" id="PF07949">
    <property type="entry name" value="YbbR"/>
    <property type="match status" value="4"/>
</dbReference>
<dbReference type="PANTHER" id="PTHR37804">
    <property type="entry name" value="CDAA REGULATORY PROTEIN CDAR"/>
    <property type="match status" value="1"/>
</dbReference>
<dbReference type="Gene3D" id="2.170.120.30">
    <property type="match status" value="2"/>
</dbReference>
<dbReference type="STRING" id="1121291.SAMN02745134_03050"/>
<keyword evidence="1" id="KW-0812">Transmembrane</keyword>
<evidence type="ECO:0000256" key="1">
    <source>
        <dbReference type="SAM" id="Phobius"/>
    </source>
</evidence>
<keyword evidence="1" id="KW-1133">Transmembrane helix</keyword>
<evidence type="ECO:0000313" key="3">
    <source>
        <dbReference type="Proteomes" id="UP000192468"/>
    </source>
</evidence>
<dbReference type="Gene3D" id="2.170.120.40">
    <property type="entry name" value="YbbR-like domain"/>
    <property type="match status" value="2"/>
</dbReference>
<accession>A0A1W1XSY8</accession>
<dbReference type="CDD" id="cd20206">
    <property type="entry name" value="YbbR"/>
    <property type="match status" value="1"/>
</dbReference>
<dbReference type="InterPro" id="IPR012505">
    <property type="entry name" value="YbbR"/>
</dbReference>
<dbReference type="OrthoDB" id="2111604at2"/>
<dbReference type="EMBL" id="FWXH01000015">
    <property type="protein sequence ID" value="SMC27079.1"/>
    <property type="molecule type" value="Genomic_DNA"/>
</dbReference>
<dbReference type="AlphaFoldDB" id="A0A1W1XSY8"/>
<keyword evidence="3" id="KW-1185">Reference proteome</keyword>
<sequence>MEKKNNRQILIRICCIIASFCLWLYISNVENPISTYVIRNVPVKLINVDALDQSKLTVLPNQKFSVSINVRGTSLELMKIKASDFKIVADMSQYAVKEGENRIPVQIVHYPSNVNIENSSNMWTDVEIDKLYEKNVPIKVKVEGKTRAGYYYLEPALSQADATISGASKYASMISNVVANVNVENLNKDLEIEPKLQAVDKNGKIIDNISIKPQKITVTVPIKKSKSVGINVVTQGKPPSGIDIKTITSVDEGVDIIGDYDKVKDISTINTKPIDLGSISKSNIISVKLDLPEGISTLSGKNSVDVKIDVDEVIQKTVAANVNIINLPQGFTSAQDNNSVNVTLSGDATIINTINAADVKAVVDASSFKEGVNSGKISVTLPSGVTSTGNSPDTINVTLTKK</sequence>
<protein>
    <submittedName>
        <fullName evidence="2">YbbR domain-containing protein</fullName>
    </submittedName>
</protein>
<dbReference type="Proteomes" id="UP000192468">
    <property type="component" value="Unassembled WGS sequence"/>
</dbReference>
<organism evidence="2 3">
    <name type="scientific">Clostridium acidisoli DSM 12555</name>
    <dbReference type="NCBI Taxonomy" id="1121291"/>
    <lineage>
        <taxon>Bacteria</taxon>
        <taxon>Bacillati</taxon>
        <taxon>Bacillota</taxon>
        <taxon>Clostridia</taxon>
        <taxon>Eubacteriales</taxon>
        <taxon>Clostridiaceae</taxon>
        <taxon>Clostridium</taxon>
    </lineage>
</organism>
<keyword evidence="1" id="KW-0472">Membrane</keyword>
<name>A0A1W1XSY8_9CLOT</name>
<proteinExistence type="predicted"/>
<gene>
    <name evidence="2" type="ORF">SAMN02745134_03050</name>
</gene>
<dbReference type="RefSeq" id="WP_084116917.1">
    <property type="nucleotide sequence ID" value="NZ_FWXH01000015.1"/>
</dbReference>
<dbReference type="InterPro" id="IPR053154">
    <property type="entry name" value="c-di-AMP_regulator"/>
</dbReference>